<dbReference type="Pfam" id="PF05816">
    <property type="entry name" value="TelA"/>
    <property type="match status" value="1"/>
</dbReference>
<dbReference type="Proteomes" id="UP000193224">
    <property type="component" value="Unassembled WGS sequence"/>
</dbReference>
<evidence type="ECO:0000313" key="4">
    <source>
        <dbReference type="EMBL" id="SMC11140.1"/>
    </source>
</evidence>
<evidence type="ECO:0000256" key="3">
    <source>
        <dbReference type="SAM" id="MobiDB-lite"/>
    </source>
</evidence>
<name>A0A1X7BNP8_9RHOB</name>
<reference evidence="4 5" key="1">
    <citation type="submission" date="2017-03" db="EMBL/GenBank/DDBJ databases">
        <authorList>
            <person name="Afonso C.L."/>
            <person name="Miller P.J."/>
            <person name="Scott M.A."/>
            <person name="Spackman E."/>
            <person name="Goraichik I."/>
            <person name="Dimitrov K.M."/>
            <person name="Suarez D.L."/>
            <person name="Swayne D.E."/>
        </authorList>
    </citation>
    <scope>NUCLEOTIDE SEQUENCE [LARGE SCALE GENOMIC DNA]</scope>
    <source>
        <strain evidence="4 5">CECT 7745</strain>
    </source>
</reference>
<comment type="similarity">
    <text evidence="1 2">Belongs to the TelA family.</text>
</comment>
<dbReference type="OrthoDB" id="9768858at2"/>
<dbReference type="AlphaFoldDB" id="A0A1X7BNP8"/>
<sequence length="399" mass="43831">MTDTIRQRAEAALAEVEQVSAVVLAEPTDANAIVPLKDADKPVGAEITKRMAEIDMSDTQSIVSFGSNAQAELQEISQSMLQGVRNKDVGPAGDSLRGIVSTIRGFSVSELDVRRKRSWWETLLGKAAPFAQFTARFETVQNQIDKITEDLLSHEHTLLKDIKSLDILYDKTLNFYDELALYIAAGEEKLSILDETDIPAAEAEVEKAPEGDQVMKAQELRDLRAARDDLERRVHDLKLTRQVTMQSLPSIRLVQENDKSLVTKINSTLVNTVPLWETQLAQAVTIQRSAEAASAVRDANDLTNELLTANAKNLRESNKVIREEMERGVFDIEAVKQANADLIGTIEESLAIADEGKARRAAAEEELKKMEAELRDTLAAAKSRRDGVGDNAGTAVPGA</sequence>
<dbReference type="PANTHER" id="PTHR38432:SF1">
    <property type="entry name" value="TELA-LIKE PROTEIN SAOUHSC_01408"/>
    <property type="match status" value="1"/>
</dbReference>
<dbReference type="PIRSF" id="PIRSF026508">
    <property type="entry name" value="TelA"/>
    <property type="match status" value="1"/>
</dbReference>
<feature type="region of interest" description="Disordered" evidence="3">
    <location>
        <begin position="380"/>
        <end position="399"/>
    </location>
</feature>
<accession>A0A1X7BNP8</accession>
<protein>
    <submittedName>
        <fullName evidence="4">TelA-like protein</fullName>
    </submittedName>
</protein>
<dbReference type="EMBL" id="FWXB01000002">
    <property type="protein sequence ID" value="SMC11140.1"/>
    <property type="molecule type" value="Genomic_DNA"/>
</dbReference>
<proteinExistence type="inferred from homology"/>
<organism evidence="4 5">
    <name type="scientific">Roseovarius aestuarii</name>
    <dbReference type="NCBI Taxonomy" id="475083"/>
    <lineage>
        <taxon>Bacteria</taxon>
        <taxon>Pseudomonadati</taxon>
        <taxon>Pseudomonadota</taxon>
        <taxon>Alphaproteobacteria</taxon>
        <taxon>Rhodobacterales</taxon>
        <taxon>Roseobacteraceae</taxon>
        <taxon>Roseovarius</taxon>
    </lineage>
</organism>
<keyword evidence="5" id="KW-1185">Reference proteome</keyword>
<dbReference type="InterPro" id="IPR008863">
    <property type="entry name" value="Toxic_anion-R_TelA"/>
</dbReference>
<evidence type="ECO:0000313" key="5">
    <source>
        <dbReference type="Proteomes" id="UP000193224"/>
    </source>
</evidence>
<gene>
    <name evidence="4" type="ORF">ROA7745_00950</name>
</gene>
<dbReference type="RefSeq" id="WP_085799086.1">
    <property type="nucleotide sequence ID" value="NZ_FWXB01000002.1"/>
</dbReference>
<evidence type="ECO:0000256" key="1">
    <source>
        <dbReference type="ARBA" id="ARBA00005541"/>
    </source>
</evidence>
<evidence type="ECO:0000256" key="2">
    <source>
        <dbReference type="PIRNR" id="PIRNR026508"/>
    </source>
</evidence>
<dbReference type="PANTHER" id="PTHR38432">
    <property type="entry name" value="TELA-LIKE PROTEIN SAOUHSC_01408"/>
    <property type="match status" value="1"/>
</dbReference>